<reference evidence="4 5" key="1">
    <citation type="submission" date="2022-04" db="EMBL/GenBank/DDBJ databases">
        <authorList>
            <person name="Grouzdev D.S."/>
            <person name="Pantiukh K.S."/>
            <person name="Krutkina M.S."/>
        </authorList>
    </citation>
    <scope>NUCLEOTIDE SEQUENCE [LARGE SCALE GENOMIC DNA]</scope>
    <source>
        <strain evidence="4 5">6x-1</strain>
    </source>
</reference>
<dbReference type="Pfam" id="PF02033">
    <property type="entry name" value="RBFA"/>
    <property type="match status" value="1"/>
</dbReference>
<dbReference type="InterPro" id="IPR015946">
    <property type="entry name" value="KH_dom-like_a/b"/>
</dbReference>
<comment type="similarity">
    <text evidence="2">Belongs to the RbfA family.</text>
</comment>
<dbReference type="PANTHER" id="PTHR33515">
    <property type="entry name" value="RIBOSOME-BINDING FACTOR A, CHLOROPLASTIC-RELATED"/>
    <property type="match status" value="1"/>
</dbReference>
<dbReference type="InterPro" id="IPR023799">
    <property type="entry name" value="RbfA_dom_sf"/>
</dbReference>
<dbReference type="EMBL" id="JALKCH010000018">
    <property type="protein sequence ID" value="MCK0199048.1"/>
    <property type="molecule type" value="Genomic_DNA"/>
</dbReference>
<dbReference type="Proteomes" id="UP001203284">
    <property type="component" value="Unassembled WGS sequence"/>
</dbReference>
<comment type="function">
    <text evidence="2">One of several proteins that assist in the late maturation steps of the functional core of the 30S ribosomal subunit. Associates with free 30S ribosomal subunits (but not with 30S subunits that are part of 70S ribosomes or polysomes). Required for efficient processing of 16S rRNA. May interact with the 5'-terminal helix region of 16S rRNA.</text>
</comment>
<dbReference type="PROSITE" id="PS01319">
    <property type="entry name" value="RBFA"/>
    <property type="match status" value="1"/>
</dbReference>
<feature type="compositionally biased region" description="Acidic residues" evidence="3">
    <location>
        <begin position="132"/>
        <end position="145"/>
    </location>
</feature>
<dbReference type="HAMAP" id="MF_00003">
    <property type="entry name" value="RbfA"/>
    <property type="match status" value="1"/>
</dbReference>
<evidence type="ECO:0000256" key="1">
    <source>
        <dbReference type="ARBA" id="ARBA00022517"/>
    </source>
</evidence>
<evidence type="ECO:0000313" key="4">
    <source>
        <dbReference type="EMBL" id="MCK0199048.1"/>
    </source>
</evidence>
<proteinExistence type="inferred from homology"/>
<dbReference type="InterPro" id="IPR000238">
    <property type="entry name" value="RbfA"/>
</dbReference>
<name>A0ABT0DGG4_9HYPH</name>
<comment type="subunit">
    <text evidence="2">Monomer. Binds 30S ribosomal subunits, but not 50S ribosomal subunits or 70S ribosomes.</text>
</comment>
<gene>
    <name evidence="2 4" type="primary">rbfA</name>
    <name evidence="4" type="ORF">MWN34_19285</name>
</gene>
<organism evidence="4 5">
    <name type="scientific">Ancylobacter crimeensis</name>
    <dbReference type="NCBI Taxonomy" id="2579147"/>
    <lineage>
        <taxon>Bacteria</taxon>
        <taxon>Pseudomonadati</taxon>
        <taxon>Pseudomonadota</taxon>
        <taxon>Alphaproteobacteria</taxon>
        <taxon>Hyphomicrobiales</taxon>
        <taxon>Xanthobacteraceae</taxon>
        <taxon>Ancylobacter</taxon>
    </lineage>
</organism>
<evidence type="ECO:0000313" key="5">
    <source>
        <dbReference type="Proteomes" id="UP001203284"/>
    </source>
</evidence>
<keyword evidence="2" id="KW-0963">Cytoplasm</keyword>
<keyword evidence="1 2" id="KW-0690">Ribosome biogenesis</keyword>
<dbReference type="SUPFAM" id="SSF89919">
    <property type="entry name" value="Ribosome-binding factor A, RbfA"/>
    <property type="match status" value="1"/>
</dbReference>
<evidence type="ECO:0000256" key="3">
    <source>
        <dbReference type="SAM" id="MobiDB-lite"/>
    </source>
</evidence>
<dbReference type="RefSeq" id="WP_247030946.1">
    <property type="nucleotide sequence ID" value="NZ_JALKCH010000018.1"/>
</dbReference>
<protein>
    <recommendedName>
        <fullName evidence="2">Ribosome-binding factor A</fullName>
    </recommendedName>
</protein>
<feature type="region of interest" description="Disordered" evidence="3">
    <location>
        <begin position="125"/>
        <end position="154"/>
    </location>
</feature>
<dbReference type="NCBIfam" id="NF001802">
    <property type="entry name" value="PRK00521.2-5"/>
    <property type="match status" value="1"/>
</dbReference>
<sequence>MKRGSQAGASAGPSQRQLRVGELVRHALSDILSRGDIPDPALARVLITVPEVRMSPDLKIATCYVMPLGGKDETGVIKALATNAKPLRGELGRRLELKFTPELRFRIDTSFEEGARIDALLRSPDVARDLDHENDEDRESDDDADGATSKGDEA</sequence>
<comment type="subcellular location">
    <subcellularLocation>
        <location evidence="2">Cytoplasm</location>
    </subcellularLocation>
</comment>
<evidence type="ECO:0000256" key="2">
    <source>
        <dbReference type="HAMAP-Rule" id="MF_00003"/>
    </source>
</evidence>
<dbReference type="InterPro" id="IPR020053">
    <property type="entry name" value="Ribosome-bd_factorA_CS"/>
</dbReference>
<keyword evidence="5" id="KW-1185">Reference proteome</keyword>
<dbReference type="PANTHER" id="PTHR33515:SF1">
    <property type="entry name" value="RIBOSOME-BINDING FACTOR A, CHLOROPLASTIC-RELATED"/>
    <property type="match status" value="1"/>
</dbReference>
<dbReference type="NCBIfam" id="TIGR00082">
    <property type="entry name" value="rbfA"/>
    <property type="match status" value="1"/>
</dbReference>
<dbReference type="Gene3D" id="3.30.300.20">
    <property type="match status" value="1"/>
</dbReference>
<accession>A0ABT0DGG4</accession>
<comment type="caution">
    <text evidence="4">The sequence shown here is derived from an EMBL/GenBank/DDBJ whole genome shotgun (WGS) entry which is preliminary data.</text>
</comment>